<dbReference type="Pfam" id="PF03171">
    <property type="entry name" value="2OG-FeII_Oxy"/>
    <property type="match status" value="1"/>
</dbReference>
<dbReference type="Proteomes" id="UP001642540">
    <property type="component" value="Unassembled WGS sequence"/>
</dbReference>
<keyword evidence="1" id="KW-0479">Metal-binding</keyword>
<dbReference type="InterPro" id="IPR026992">
    <property type="entry name" value="DIOX_N"/>
</dbReference>
<evidence type="ECO:0000313" key="3">
    <source>
        <dbReference type="EMBL" id="CAL8110990.1"/>
    </source>
</evidence>
<protein>
    <recommendedName>
        <fullName evidence="2">Fe2OG dioxygenase domain-containing protein</fullName>
    </recommendedName>
</protein>
<dbReference type="EMBL" id="CAXLJM020000046">
    <property type="protein sequence ID" value="CAL8110990.1"/>
    <property type="molecule type" value="Genomic_DNA"/>
</dbReference>
<evidence type="ECO:0000256" key="1">
    <source>
        <dbReference type="RuleBase" id="RU003682"/>
    </source>
</evidence>
<feature type="domain" description="Fe2OG dioxygenase" evidence="2">
    <location>
        <begin position="185"/>
        <end position="296"/>
    </location>
</feature>
<dbReference type="PROSITE" id="PS51471">
    <property type="entry name" value="FE2OG_OXY"/>
    <property type="match status" value="1"/>
</dbReference>
<organism evidence="3 4">
    <name type="scientific">Orchesella dallaii</name>
    <dbReference type="NCBI Taxonomy" id="48710"/>
    <lineage>
        <taxon>Eukaryota</taxon>
        <taxon>Metazoa</taxon>
        <taxon>Ecdysozoa</taxon>
        <taxon>Arthropoda</taxon>
        <taxon>Hexapoda</taxon>
        <taxon>Collembola</taxon>
        <taxon>Entomobryomorpha</taxon>
        <taxon>Entomobryoidea</taxon>
        <taxon>Orchesellidae</taxon>
        <taxon>Orchesellinae</taxon>
        <taxon>Orchesella</taxon>
    </lineage>
</organism>
<dbReference type="InterPro" id="IPR044861">
    <property type="entry name" value="IPNS-like_FE2OG_OXY"/>
</dbReference>
<dbReference type="SUPFAM" id="SSF51197">
    <property type="entry name" value="Clavaminate synthase-like"/>
    <property type="match status" value="1"/>
</dbReference>
<evidence type="ECO:0000259" key="2">
    <source>
        <dbReference type="PROSITE" id="PS51471"/>
    </source>
</evidence>
<keyword evidence="4" id="KW-1185">Reference proteome</keyword>
<gene>
    <name evidence="3" type="ORF">ODALV1_LOCUS14624</name>
</gene>
<dbReference type="Gene3D" id="2.60.120.330">
    <property type="entry name" value="B-lactam Antibiotic, Isopenicillin N Synthase, Chain"/>
    <property type="match status" value="1"/>
</dbReference>
<name>A0ABP1QS60_9HEXA</name>
<proteinExistence type="inferred from homology"/>
<accession>A0ABP1QS60</accession>
<comment type="caution">
    <text evidence="3">The sequence shown here is derived from an EMBL/GenBank/DDBJ whole genome shotgun (WGS) entry which is preliminary data.</text>
</comment>
<dbReference type="InterPro" id="IPR027443">
    <property type="entry name" value="IPNS-like_sf"/>
</dbReference>
<comment type="similarity">
    <text evidence="1">Belongs to the iron/ascorbate-dependent oxidoreductase family.</text>
</comment>
<evidence type="ECO:0000313" key="4">
    <source>
        <dbReference type="Proteomes" id="UP001642540"/>
    </source>
</evidence>
<keyword evidence="1" id="KW-0408">Iron</keyword>
<dbReference type="Pfam" id="PF14226">
    <property type="entry name" value="DIOX_N"/>
    <property type="match status" value="1"/>
</dbReference>
<dbReference type="InterPro" id="IPR050231">
    <property type="entry name" value="Iron_ascorbate_oxido_reductase"/>
</dbReference>
<reference evidence="3 4" key="1">
    <citation type="submission" date="2024-08" db="EMBL/GenBank/DDBJ databases">
        <authorList>
            <person name="Cucini C."/>
            <person name="Frati F."/>
        </authorList>
    </citation>
    <scope>NUCLEOTIDE SEQUENCE [LARGE SCALE GENOMIC DNA]</scope>
</reference>
<sequence>MDYIPVIDLKGVVDKCVEVENGVLSIPKSDVPTWHRVAAEIRKALNGIGFMYLKNHGIGPEVISSAFGASETFFKLPVATKSKYKKNPEISSHGWVQPGQELLHPNSVFELRECFDVAGNERFYPTPDEHTNFGEVMEKLENEGKRLMKKLLKLLGLSLELEDTDYFIKCSRHLDSDRNDPQNTITNECDLRAIYYPAIPNDLQVPTGTVRCAQHTDYEILTLLFQDDVGGLEVNDVNGKWIPATPISNTILVNTGDLLQFWTNGYYPATLHRVVIPEKEIGRKMGRYSFAYFFAPDDNTPIFPLRSNFIPISDTGRAAEEESERQPITAYQHIMERVKSAYQY</sequence>
<dbReference type="PRINTS" id="PR00682">
    <property type="entry name" value="IPNSYNTHASE"/>
</dbReference>
<dbReference type="InterPro" id="IPR005123">
    <property type="entry name" value="Oxoglu/Fe-dep_dioxygenase_dom"/>
</dbReference>
<keyword evidence="1" id="KW-0560">Oxidoreductase</keyword>
<dbReference type="PANTHER" id="PTHR47990">
    <property type="entry name" value="2-OXOGLUTARATE (2OG) AND FE(II)-DEPENDENT OXYGENASE SUPERFAMILY PROTEIN-RELATED"/>
    <property type="match status" value="1"/>
</dbReference>